<reference evidence="1 2" key="1">
    <citation type="submission" date="2013-11" db="EMBL/GenBank/DDBJ databases">
        <title>Complete genome sequence of Rhizobium gallicum bv. gallicum R602.</title>
        <authorList>
            <person name="Bustos P."/>
            <person name="Santamaria R.I."/>
            <person name="Lozano L."/>
            <person name="Acosta J.L."/>
            <person name="Ormeno-Orrillo E."/>
            <person name="Rogel M.A."/>
            <person name="Romero D."/>
            <person name="Cevallos M.A."/>
            <person name="Martinez-Romero E."/>
            <person name="Gonzalez V."/>
        </authorList>
    </citation>
    <scope>NUCLEOTIDE SEQUENCE [LARGE SCALE GENOMIC DNA]</scope>
    <source>
        <strain evidence="1 2">R602</strain>
    </source>
</reference>
<accession>A0A0B4X0P9</accession>
<dbReference type="KEGG" id="rga:RGR602_CH02156"/>
<sequence>MSKEIQRYKGLSIITFCRQRWFSSSSAALQSSSAKGAVIRPAPSTRKSLQGLILPRFSMPVLEGAGASGSQ</sequence>
<dbReference type="AlphaFoldDB" id="A0A0B4X0P9"/>
<evidence type="ECO:0000313" key="1">
    <source>
        <dbReference type="EMBL" id="AJD41484.1"/>
    </source>
</evidence>
<name>A0A0B4X0P9_9HYPH</name>
<dbReference type="Proteomes" id="UP000031368">
    <property type="component" value="Chromosome"/>
</dbReference>
<keyword evidence="2" id="KW-1185">Reference proteome</keyword>
<dbReference type="EMBL" id="CP006877">
    <property type="protein sequence ID" value="AJD41484.1"/>
    <property type="molecule type" value="Genomic_DNA"/>
</dbReference>
<proteinExistence type="predicted"/>
<dbReference type="HOGENOM" id="CLU_2737247_0_0_5"/>
<organism evidence="1 2">
    <name type="scientific">Rhizobium gallicum bv. gallicum R602sp</name>
    <dbReference type="NCBI Taxonomy" id="1041138"/>
    <lineage>
        <taxon>Bacteria</taxon>
        <taxon>Pseudomonadati</taxon>
        <taxon>Pseudomonadota</taxon>
        <taxon>Alphaproteobacteria</taxon>
        <taxon>Hyphomicrobiales</taxon>
        <taxon>Rhizobiaceae</taxon>
        <taxon>Rhizobium/Agrobacterium group</taxon>
        <taxon>Rhizobium</taxon>
    </lineage>
</organism>
<protein>
    <submittedName>
        <fullName evidence="1">Uncharacterized protein</fullName>
    </submittedName>
</protein>
<gene>
    <name evidence="1" type="ORF">RGR602_CH02156</name>
</gene>
<evidence type="ECO:0000313" key="2">
    <source>
        <dbReference type="Proteomes" id="UP000031368"/>
    </source>
</evidence>